<protein>
    <submittedName>
        <fullName evidence="4">Endonuclease</fullName>
    </submittedName>
</protein>
<evidence type="ECO:0000256" key="2">
    <source>
        <dbReference type="SAM" id="Phobius"/>
    </source>
</evidence>
<feature type="transmembrane region" description="Helical" evidence="2">
    <location>
        <begin position="62"/>
        <end position="79"/>
    </location>
</feature>
<keyword evidence="4" id="KW-0378">Hydrolase</keyword>
<keyword evidence="2" id="KW-0472">Membrane</keyword>
<dbReference type="SUPFAM" id="SSF56219">
    <property type="entry name" value="DNase I-like"/>
    <property type="match status" value="1"/>
</dbReference>
<keyword evidence="2" id="KW-0812">Transmembrane</keyword>
<sequence>MLHLLIICTCFIVIATLLPLSRHSHWIVRALDFPRLQIAIIAAALLIANLTLLDIQLPITKGAIAATAFCLIWQLWWILPYTILCRKEVKSATNNNPNKQLSILTSNVLTPNRNSDALIQLVRKHKPDILVTLESDQWWEDKLNVLEAEMPYSVKCPLDNLYGMHLYSRLPIEEQEISFLVEKDVPSIHACLVLKTGDKIRVHFVHPAPPSPTENTESAERDAELVIIAKSIGESVSKDINKSDLPIIVTGDLNDVAWSSTTRLFRKISGLLDPRVGRGMYNTFHADYPFLRWPLDHLFHSQHFTLHSIQRLPSIGSDHFPLLTRLVFSPIRGANQHGLQPDADDRERSKNIAQAQEVSMDDVPRPAD</sequence>
<reference evidence="4 5" key="1">
    <citation type="submission" date="2019-08" db="EMBL/GenBank/DDBJ databases">
        <title>Microbe sample from Colwellia echini.</title>
        <authorList>
            <person name="Christiansen L."/>
            <person name="Pathiraja D."/>
            <person name="Schultz-Johansen M."/>
            <person name="Choi I.-G."/>
            <person name="Stougaard P."/>
        </authorList>
    </citation>
    <scope>NUCLEOTIDE SEQUENCE [LARGE SCALE GENOMIC DNA]</scope>
    <source>
        <strain evidence="4 5">A3</strain>
    </source>
</reference>
<comment type="caution">
    <text evidence="4">The sequence shown here is derived from an EMBL/GenBank/DDBJ whole genome shotgun (WGS) entry which is preliminary data.</text>
</comment>
<dbReference type="GO" id="GO:0004519">
    <property type="term" value="F:endonuclease activity"/>
    <property type="evidence" value="ECO:0007669"/>
    <property type="project" value="UniProtKB-KW"/>
</dbReference>
<dbReference type="InterPro" id="IPR036691">
    <property type="entry name" value="Endo/exonu/phosph_ase_sf"/>
</dbReference>
<gene>
    <name evidence="4" type="ORF">CWS31_003525</name>
</gene>
<evidence type="ECO:0000256" key="1">
    <source>
        <dbReference type="SAM" id="MobiDB-lite"/>
    </source>
</evidence>
<keyword evidence="5" id="KW-1185">Reference proteome</keyword>
<accession>A0ABY3N091</accession>
<organism evidence="4 5">
    <name type="scientific">Colwellia echini</name>
    <dbReference type="NCBI Taxonomy" id="1982103"/>
    <lineage>
        <taxon>Bacteria</taxon>
        <taxon>Pseudomonadati</taxon>
        <taxon>Pseudomonadota</taxon>
        <taxon>Gammaproteobacteria</taxon>
        <taxon>Alteromonadales</taxon>
        <taxon>Colwelliaceae</taxon>
        <taxon>Colwellia</taxon>
    </lineage>
</organism>
<dbReference type="Proteomes" id="UP000815846">
    <property type="component" value="Unassembled WGS sequence"/>
</dbReference>
<evidence type="ECO:0000313" key="5">
    <source>
        <dbReference type="Proteomes" id="UP000815846"/>
    </source>
</evidence>
<proteinExistence type="predicted"/>
<feature type="transmembrane region" description="Helical" evidence="2">
    <location>
        <begin position="35"/>
        <end position="55"/>
    </location>
</feature>
<dbReference type="EMBL" id="PJAI02000002">
    <property type="protein sequence ID" value="TYK66865.1"/>
    <property type="molecule type" value="Genomic_DNA"/>
</dbReference>
<dbReference type="Pfam" id="PF03372">
    <property type="entry name" value="Exo_endo_phos"/>
    <property type="match status" value="1"/>
</dbReference>
<evidence type="ECO:0000259" key="3">
    <source>
        <dbReference type="Pfam" id="PF03372"/>
    </source>
</evidence>
<name>A0ABY3N091_9GAMM</name>
<feature type="domain" description="Endonuclease/exonuclease/phosphatase" evidence="3">
    <location>
        <begin position="104"/>
        <end position="319"/>
    </location>
</feature>
<dbReference type="Gene3D" id="3.60.10.10">
    <property type="entry name" value="Endonuclease/exonuclease/phosphatase"/>
    <property type="match status" value="1"/>
</dbReference>
<dbReference type="InterPro" id="IPR005135">
    <property type="entry name" value="Endo/exonuclease/phosphatase"/>
</dbReference>
<keyword evidence="4" id="KW-0540">Nuclease</keyword>
<dbReference type="RefSeq" id="WP_101344475.1">
    <property type="nucleotide sequence ID" value="NZ_PJAI02000002.1"/>
</dbReference>
<keyword evidence="2" id="KW-1133">Transmembrane helix</keyword>
<evidence type="ECO:0000313" key="4">
    <source>
        <dbReference type="EMBL" id="TYK66865.1"/>
    </source>
</evidence>
<keyword evidence="4" id="KW-0255">Endonuclease</keyword>
<feature type="region of interest" description="Disordered" evidence="1">
    <location>
        <begin position="336"/>
        <end position="368"/>
    </location>
</feature>